<feature type="region of interest" description="Disordered" evidence="1">
    <location>
        <begin position="96"/>
        <end position="116"/>
    </location>
</feature>
<evidence type="ECO:0000313" key="3">
    <source>
        <dbReference type="Proteomes" id="UP001175228"/>
    </source>
</evidence>
<reference evidence="2" key="1">
    <citation type="submission" date="2023-06" db="EMBL/GenBank/DDBJ databases">
        <authorList>
            <consortium name="Lawrence Berkeley National Laboratory"/>
            <person name="Ahrendt S."/>
            <person name="Sahu N."/>
            <person name="Indic B."/>
            <person name="Wong-Bajracharya J."/>
            <person name="Merenyi Z."/>
            <person name="Ke H.-M."/>
            <person name="Monk M."/>
            <person name="Kocsube S."/>
            <person name="Drula E."/>
            <person name="Lipzen A."/>
            <person name="Balint B."/>
            <person name="Henrissat B."/>
            <person name="Andreopoulos B."/>
            <person name="Martin F.M."/>
            <person name="Harder C.B."/>
            <person name="Rigling D."/>
            <person name="Ford K.L."/>
            <person name="Foster G.D."/>
            <person name="Pangilinan J."/>
            <person name="Papanicolaou A."/>
            <person name="Barry K."/>
            <person name="LaButti K."/>
            <person name="Viragh M."/>
            <person name="Koriabine M."/>
            <person name="Yan M."/>
            <person name="Riley R."/>
            <person name="Champramary S."/>
            <person name="Plett K.L."/>
            <person name="Tsai I.J."/>
            <person name="Slot J."/>
            <person name="Sipos G."/>
            <person name="Plett J."/>
            <person name="Nagy L.G."/>
            <person name="Grigoriev I.V."/>
        </authorList>
    </citation>
    <scope>NUCLEOTIDE SEQUENCE</scope>
    <source>
        <strain evidence="2">HWK02</strain>
    </source>
</reference>
<dbReference type="AlphaFoldDB" id="A0AA39TLP4"/>
<name>A0AA39TLP4_9AGAR</name>
<accession>A0AA39TLP4</accession>
<sequence>MAFRSLVCSVVVDDEKRRASFGFVGHSEERVRELARSFIEATAGVRESAVDEHETREQKTRLWRGNRSTSLPFRAGSKDVQLDNDRLGCHKTLEQREDPMKQCQQTPPAKTGAYDDGGYGRIHPSPPPSAPLLASFALSRSLLLPALIPTLDHFKKLKVLVLANALLVDAGLDLPRSASAYIYRKKLALPEVVVGRFRAFDAFWFRFNYLGIGLVFTLILFRDWDSREASALSKNARCAIIHYATTTPQTTHQMYYSHAISTSSSTSEPFYVQMRTFIQARIRGFLGLSRAQIHPIPYATTGVWLLIGAFPTPTIAPTAGLDWAKNLLIRCRGSRAWHFNELNGVGTAWPISHAFVRPMGVGVVGVI</sequence>
<evidence type="ECO:0000313" key="2">
    <source>
        <dbReference type="EMBL" id="KAK0494171.1"/>
    </source>
</evidence>
<comment type="caution">
    <text evidence="2">The sequence shown here is derived from an EMBL/GenBank/DDBJ whole genome shotgun (WGS) entry which is preliminary data.</text>
</comment>
<protein>
    <submittedName>
        <fullName evidence="2">Uncharacterized protein</fullName>
    </submittedName>
</protein>
<gene>
    <name evidence="2" type="ORF">EDD18DRAFT_1333489</name>
</gene>
<proteinExistence type="predicted"/>
<evidence type="ECO:0000256" key="1">
    <source>
        <dbReference type="SAM" id="MobiDB-lite"/>
    </source>
</evidence>
<dbReference type="Proteomes" id="UP001175228">
    <property type="component" value="Unassembled WGS sequence"/>
</dbReference>
<keyword evidence="3" id="KW-1185">Reference proteome</keyword>
<organism evidence="2 3">
    <name type="scientific">Armillaria luteobubalina</name>
    <dbReference type="NCBI Taxonomy" id="153913"/>
    <lineage>
        <taxon>Eukaryota</taxon>
        <taxon>Fungi</taxon>
        <taxon>Dikarya</taxon>
        <taxon>Basidiomycota</taxon>
        <taxon>Agaricomycotina</taxon>
        <taxon>Agaricomycetes</taxon>
        <taxon>Agaricomycetidae</taxon>
        <taxon>Agaricales</taxon>
        <taxon>Marasmiineae</taxon>
        <taxon>Physalacriaceae</taxon>
        <taxon>Armillaria</taxon>
    </lineage>
</organism>
<dbReference type="EMBL" id="JAUEPU010000022">
    <property type="protein sequence ID" value="KAK0494171.1"/>
    <property type="molecule type" value="Genomic_DNA"/>
</dbReference>